<evidence type="ECO:0000313" key="3">
    <source>
        <dbReference type="EMBL" id="MCD9095458.1"/>
    </source>
</evidence>
<dbReference type="CDD" id="cd06259">
    <property type="entry name" value="YdcF-like"/>
    <property type="match status" value="1"/>
</dbReference>
<dbReference type="InterPro" id="IPR014729">
    <property type="entry name" value="Rossmann-like_a/b/a_fold"/>
</dbReference>
<feature type="transmembrane region" description="Helical" evidence="1">
    <location>
        <begin position="21"/>
        <end position="42"/>
    </location>
</feature>
<evidence type="ECO:0000259" key="2">
    <source>
        <dbReference type="Pfam" id="PF02698"/>
    </source>
</evidence>
<evidence type="ECO:0000313" key="4">
    <source>
        <dbReference type="Proteomes" id="UP001430360"/>
    </source>
</evidence>
<gene>
    <name evidence="3" type="ORF">LTT95_00690</name>
</gene>
<dbReference type="Pfam" id="PF02698">
    <property type="entry name" value="DUF218"/>
    <property type="match status" value="1"/>
</dbReference>
<comment type="caution">
    <text evidence="3">The sequence shown here is derived from an EMBL/GenBank/DDBJ whole genome shotgun (WGS) entry which is preliminary data.</text>
</comment>
<name>A0ABS8U6U2_9GAMM</name>
<organism evidence="3 4">
    <name type="scientific">Luteimonas fraxinea</name>
    <dbReference type="NCBI Taxonomy" id="2901869"/>
    <lineage>
        <taxon>Bacteria</taxon>
        <taxon>Pseudomonadati</taxon>
        <taxon>Pseudomonadota</taxon>
        <taxon>Gammaproteobacteria</taxon>
        <taxon>Lysobacterales</taxon>
        <taxon>Lysobacteraceae</taxon>
        <taxon>Luteimonas</taxon>
    </lineage>
</organism>
<dbReference type="Proteomes" id="UP001430360">
    <property type="component" value="Unassembled WGS sequence"/>
</dbReference>
<reference evidence="3" key="1">
    <citation type="submission" date="2021-12" db="EMBL/GenBank/DDBJ databases">
        <authorList>
            <person name="Ulrich A."/>
        </authorList>
    </citation>
    <scope>NUCLEOTIDE SEQUENCE</scope>
    <source>
        <strain evidence="3">A1P009</strain>
    </source>
</reference>
<keyword evidence="1" id="KW-1133">Transmembrane helix</keyword>
<sequence length="234" mass="25445">MARTRLLHRLNRLADRDALHTLVVAAAACVLSLGLVYVGYVVHVLRIARNAPCVPVSGECVLVFGKHSPQGRLDADFQARLSRAATLWTSHAPGSVLLLGGGPIGKPTEAALARDALYAMGVPDDAPLVLEDASRDTLQNLRNARSLLAAAAVDPDAPTRRVTLLSSRYHLARCALFARGLGLHWELCAAEPALSWRPGMLWRIAGEAAYVCWLDIGMRWARLIGHRRLIDRIS</sequence>
<dbReference type="PROSITE" id="PS51257">
    <property type="entry name" value="PROKAR_LIPOPROTEIN"/>
    <property type="match status" value="1"/>
</dbReference>
<dbReference type="InterPro" id="IPR003848">
    <property type="entry name" value="DUF218"/>
</dbReference>
<reference evidence="3" key="2">
    <citation type="journal article" date="2022" name="Syst. Appl. Microbiol.">
        <title>Physiological and genomic characterisation of Luteimonas fraxinea sp. nov., a bacterial species associated with trees tolerant to ash dieback.</title>
        <authorList>
            <person name="Ulrich K."/>
            <person name="Becker R."/>
            <person name="Behrendt U."/>
            <person name="Kube M."/>
            <person name="Schneck V."/>
            <person name="Ulrich A."/>
        </authorList>
    </citation>
    <scope>NUCLEOTIDE SEQUENCE</scope>
    <source>
        <strain evidence="3">A1P009</strain>
    </source>
</reference>
<dbReference type="EMBL" id="JAJQKU010000001">
    <property type="protein sequence ID" value="MCD9095458.1"/>
    <property type="molecule type" value="Genomic_DNA"/>
</dbReference>
<keyword evidence="4" id="KW-1185">Reference proteome</keyword>
<keyword evidence="1" id="KW-0472">Membrane</keyword>
<dbReference type="RefSeq" id="WP_232134003.1">
    <property type="nucleotide sequence ID" value="NZ_CP089507.1"/>
</dbReference>
<accession>A0ABS8U6U2</accession>
<dbReference type="PANTHER" id="PTHR30336">
    <property type="entry name" value="INNER MEMBRANE PROTEIN, PROBABLE PERMEASE"/>
    <property type="match status" value="1"/>
</dbReference>
<proteinExistence type="predicted"/>
<dbReference type="InterPro" id="IPR051599">
    <property type="entry name" value="Cell_Envelope_Assoc"/>
</dbReference>
<evidence type="ECO:0000256" key="1">
    <source>
        <dbReference type="SAM" id="Phobius"/>
    </source>
</evidence>
<feature type="domain" description="DUF218" evidence="2">
    <location>
        <begin position="60"/>
        <end position="187"/>
    </location>
</feature>
<keyword evidence="1" id="KW-0812">Transmembrane</keyword>
<protein>
    <submittedName>
        <fullName evidence="3">YdcF family protein</fullName>
    </submittedName>
</protein>
<dbReference type="PANTHER" id="PTHR30336:SF20">
    <property type="entry name" value="DUF218 DOMAIN-CONTAINING PROTEIN"/>
    <property type="match status" value="1"/>
</dbReference>
<dbReference type="Gene3D" id="3.40.50.620">
    <property type="entry name" value="HUPs"/>
    <property type="match status" value="1"/>
</dbReference>